<accession>A0ABW5UII7</accession>
<dbReference type="EC" id="2.5.1.18" evidence="3"/>
<name>A0ABW5UII7_9BURK</name>
<dbReference type="RefSeq" id="WP_066480179.1">
    <property type="nucleotide sequence ID" value="NZ_BCNT01000011.1"/>
</dbReference>
<dbReference type="Proteomes" id="UP001597463">
    <property type="component" value="Unassembled WGS sequence"/>
</dbReference>
<dbReference type="InterPro" id="IPR036249">
    <property type="entry name" value="Thioredoxin-like_sf"/>
</dbReference>
<dbReference type="EMBL" id="JBHUMV010000002">
    <property type="protein sequence ID" value="MFD2753270.1"/>
    <property type="molecule type" value="Genomic_DNA"/>
</dbReference>
<feature type="domain" description="GST N-terminal" evidence="1">
    <location>
        <begin position="1"/>
        <end position="75"/>
    </location>
</feature>
<evidence type="ECO:0000259" key="2">
    <source>
        <dbReference type="PROSITE" id="PS50405"/>
    </source>
</evidence>
<comment type="caution">
    <text evidence="3">The sequence shown here is derived from an EMBL/GenBank/DDBJ whole genome shotgun (WGS) entry which is preliminary data.</text>
</comment>
<dbReference type="CDD" id="cd00570">
    <property type="entry name" value="GST_N_family"/>
    <property type="match status" value="1"/>
</dbReference>
<evidence type="ECO:0000259" key="1">
    <source>
        <dbReference type="PROSITE" id="PS50404"/>
    </source>
</evidence>
<dbReference type="PANTHER" id="PTHR43968:SF6">
    <property type="entry name" value="GLUTATHIONE S-TRANSFERASE OMEGA"/>
    <property type="match status" value="1"/>
</dbReference>
<dbReference type="InterPro" id="IPR010987">
    <property type="entry name" value="Glutathione-S-Trfase_C-like"/>
</dbReference>
<organism evidence="3 4">
    <name type="scientific">Comamonas terrae</name>
    <dbReference type="NCBI Taxonomy" id="673548"/>
    <lineage>
        <taxon>Bacteria</taxon>
        <taxon>Pseudomonadati</taxon>
        <taxon>Pseudomonadota</taxon>
        <taxon>Betaproteobacteria</taxon>
        <taxon>Burkholderiales</taxon>
        <taxon>Comamonadaceae</taxon>
        <taxon>Comamonas</taxon>
    </lineage>
</organism>
<evidence type="ECO:0000313" key="3">
    <source>
        <dbReference type="EMBL" id="MFD2753270.1"/>
    </source>
</evidence>
<sequence>MLSLCGFSASNYYNKVKLALMEKNLPFEEELAWIGETNTDESPLGKVPYLRTAHGAISESDAIIEYVEALPSEVRLLPADPFAAAKVRELCVYLNLHLELVARNLYPQAFFGGKVSDAARDKALAQLEKNVAAFARIARFDAPFIAGDSFTLADCSAIVHLPLVSAATKSVCGKDVLAELPVRDYLARMGERPTVQKVNADRKASTVAMMARYQTK</sequence>
<dbReference type="SUPFAM" id="SSF47616">
    <property type="entry name" value="GST C-terminal domain-like"/>
    <property type="match status" value="1"/>
</dbReference>
<keyword evidence="3" id="KW-0808">Transferase</keyword>
<keyword evidence="4" id="KW-1185">Reference proteome</keyword>
<dbReference type="Gene3D" id="3.40.30.10">
    <property type="entry name" value="Glutaredoxin"/>
    <property type="match status" value="1"/>
</dbReference>
<evidence type="ECO:0000313" key="4">
    <source>
        <dbReference type="Proteomes" id="UP001597463"/>
    </source>
</evidence>
<dbReference type="PROSITE" id="PS50405">
    <property type="entry name" value="GST_CTER"/>
    <property type="match status" value="1"/>
</dbReference>
<gene>
    <name evidence="3" type="ORF">ACFSW6_04155</name>
</gene>
<dbReference type="InterPro" id="IPR004045">
    <property type="entry name" value="Glutathione_S-Trfase_N"/>
</dbReference>
<proteinExistence type="predicted"/>
<dbReference type="PROSITE" id="PS50404">
    <property type="entry name" value="GST_NTER"/>
    <property type="match status" value="1"/>
</dbReference>
<dbReference type="Pfam" id="PF13410">
    <property type="entry name" value="GST_C_2"/>
    <property type="match status" value="1"/>
</dbReference>
<protein>
    <submittedName>
        <fullName evidence="3">Glutathione S-transferase</fullName>
        <ecNumber evidence="3">2.5.1.18</ecNumber>
    </submittedName>
</protein>
<dbReference type="InterPro" id="IPR050983">
    <property type="entry name" value="GST_Omega/HSP26"/>
</dbReference>
<dbReference type="Pfam" id="PF13417">
    <property type="entry name" value="GST_N_3"/>
    <property type="match status" value="1"/>
</dbReference>
<feature type="domain" description="GST C-terminal" evidence="2">
    <location>
        <begin position="80"/>
        <end position="216"/>
    </location>
</feature>
<dbReference type="SUPFAM" id="SSF52833">
    <property type="entry name" value="Thioredoxin-like"/>
    <property type="match status" value="1"/>
</dbReference>
<reference evidence="4" key="1">
    <citation type="journal article" date="2019" name="Int. J. Syst. Evol. Microbiol.">
        <title>The Global Catalogue of Microorganisms (GCM) 10K type strain sequencing project: providing services to taxonomists for standard genome sequencing and annotation.</title>
        <authorList>
            <consortium name="The Broad Institute Genomics Platform"/>
            <consortium name="The Broad Institute Genome Sequencing Center for Infectious Disease"/>
            <person name="Wu L."/>
            <person name="Ma J."/>
        </authorList>
    </citation>
    <scope>NUCLEOTIDE SEQUENCE [LARGE SCALE GENOMIC DNA]</scope>
    <source>
        <strain evidence="4">TISTR 1906</strain>
    </source>
</reference>
<dbReference type="PANTHER" id="PTHR43968">
    <property type="match status" value="1"/>
</dbReference>
<dbReference type="Gene3D" id="1.20.1050.10">
    <property type="match status" value="1"/>
</dbReference>
<dbReference type="GO" id="GO:0004364">
    <property type="term" value="F:glutathione transferase activity"/>
    <property type="evidence" value="ECO:0007669"/>
    <property type="project" value="UniProtKB-EC"/>
</dbReference>
<dbReference type="InterPro" id="IPR036282">
    <property type="entry name" value="Glutathione-S-Trfase_C_sf"/>
</dbReference>